<dbReference type="PANTHER" id="PTHR27003:SF471">
    <property type="entry name" value="VASCULAR ENDOTHELIAL GROWTH FACTOR RECEPTOR 2 (VEGFR2)-RELATED"/>
    <property type="match status" value="1"/>
</dbReference>
<keyword evidence="7" id="KW-0472">Membrane</keyword>
<dbReference type="EMBL" id="BKCJ010010273">
    <property type="protein sequence ID" value="GEU90841.1"/>
    <property type="molecule type" value="Genomic_DNA"/>
</dbReference>
<dbReference type="InterPro" id="IPR000719">
    <property type="entry name" value="Prot_kinase_dom"/>
</dbReference>
<organism evidence="9">
    <name type="scientific">Tanacetum cinerariifolium</name>
    <name type="common">Dalmatian daisy</name>
    <name type="synonym">Chrysanthemum cinerariifolium</name>
    <dbReference type="NCBI Taxonomy" id="118510"/>
    <lineage>
        <taxon>Eukaryota</taxon>
        <taxon>Viridiplantae</taxon>
        <taxon>Streptophyta</taxon>
        <taxon>Embryophyta</taxon>
        <taxon>Tracheophyta</taxon>
        <taxon>Spermatophyta</taxon>
        <taxon>Magnoliopsida</taxon>
        <taxon>eudicotyledons</taxon>
        <taxon>Gunneridae</taxon>
        <taxon>Pentapetalae</taxon>
        <taxon>asterids</taxon>
        <taxon>campanulids</taxon>
        <taxon>Asterales</taxon>
        <taxon>Asteraceae</taxon>
        <taxon>Asteroideae</taxon>
        <taxon>Anthemideae</taxon>
        <taxon>Anthemidinae</taxon>
        <taxon>Tanacetum</taxon>
    </lineage>
</organism>
<keyword evidence="5" id="KW-0067">ATP-binding</keyword>
<dbReference type="InterPro" id="IPR011009">
    <property type="entry name" value="Kinase-like_dom_sf"/>
</dbReference>
<evidence type="ECO:0000259" key="8">
    <source>
        <dbReference type="PROSITE" id="PS50011"/>
    </source>
</evidence>
<dbReference type="Pfam" id="PF07714">
    <property type="entry name" value="PK_Tyr_Ser-Thr"/>
    <property type="match status" value="1"/>
</dbReference>
<protein>
    <submittedName>
        <fullName evidence="9">Protein kinase-like domain, phloem protein 2-like protein</fullName>
    </submittedName>
</protein>
<proteinExistence type="predicted"/>
<dbReference type="GO" id="GO:0004714">
    <property type="term" value="F:transmembrane receptor protein tyrosine kinase activity"/>
    <property type="evidence" value="ECO:0007669"/>
    <property type="project" value="InterPro"/>
</dbReference>
<evidence type="ECO:0000313" key="9">
    <source>
        <dbReference type="EMBL" id="GEU90841.1"/>
    </source>
</evidence>
<evidence type="ECO:0000256" key="4">
    <source>
        <dbReference type="ARBA" id="ARBA00022777"/>
    </source>
</evidence>
<dbReference type="InterPro" id="IPR045272">
    <property type="entry name" value="ANXUR1/2-like"/>
</dbReference>
<feature type="coiled-coil region" evidence="6">
    <location>
        <begin position="1583"/>
        <end position="1610"/>
    </location>
</feature>
<evidence type="ECO:0000256" key="2">
    <source>
        <dbReference type="ARBA" id="ARBA00022679"/>
    </source>
</evidence>
<feature type="domain" description="Protein kinase" evidence="8">
    <location>
        <begin position="79"/>
        <end position="352"/>
    </location>
</feature>
<keyword evidence="7" id="KW-0812">Transmembrane</keyword>
<gene>
    <name evidence="9" type="ORF">Tci_062819</name>
</gene>
<feature type="transmembrane region" description="Helical" evidence="7">
    <location>
        <begin position="1013"/>
        <end position="1036"/>
    </location>
</feature>
<evidence type="ECO:0000256" key="5">
    <source>
        <dbReference type="ARBA" id="ARBA00022840"/>
    </source>
</evidence>
<keyword evidence="4 9" id="KW-0418">Kinase</keyword>
<evidence type="ECO:0000256" key="1">
    <source>
        <dbReference type="ARBA" id="ARBA00022527"/>
    </source>
</evidence>
<evidence type="ECO:0000256" key="7">
    <source>
        <dbReference type="SAM" id="Phobius"/>
    </source>
</evidence>
<evidence type="ECO:0000256" key="6">
    <source>
        <dbReference type="SAM" id="Coils"/>
    </source>
</evidence>
<dbReference type="PROSITE" id="PS50011">
    <property type="entry name" value="PROTEIN_KINASE_DOM"/>
    <property type="match status" value="1"/>
</dbReference>
<sequence length="1684" mass="192823">MRTNPLPRLGEGIYTPSWTGHVGFLGVQHSLGPFLGPISILRAFTLFYGTTDTLRVSYKNHKDSLKLSLQDIKLATKTFNQDNLFGHGDFGNVYKGQTHGHNIIAAKQLGRKSAEGEAEFMTELEILMEYKHEHVIGLVGYCDEDDEKIIIYEYASRGSLDKYLSDDSLTWVMRLKICIDIAIGLEFLHGTVSSLEMVIHRDINSSNILLVDDWKAKISDFGLSLVCPTNQDIDYIIDNVTGTIGYRDPLYLKTGFLTKESDIFSLGAVLFDMLCGKVSSVKLDDEHLYLPFLAKHHHHVGKLDKLVFEGNKEKIVPPSYITFTRIALQCLHHRRERRPKAGEVIIQLRKALEFQEDYEIWEPKLPKDYKEIIQMSKSPENYSIIKKEDLYNIFCEGILLQHDKVLLSFVGNAERCEMVSATMFSYINSCPHDWKSLPESRFEAVVEILDISNMIIEIKTRAQFLFPNVVYGVYLVFKFCDSRNCSSKPMYVNLKYRKGHESLHAYFATWRDEQWMMIELDRFSYQNEDADFEFLLESFSMYYFGDGAIFLEGIEFRAIDRMICTQVKHEESRKLKEVQQVLKSNFNVDQVQQFATKFEEIFKIQGNYDELFWLGEVNGKKLLALSPKAALYKFSNVDLFASIPSAESRFQDVIEFLPQQAFFLKCTIRSQMLSPDTEYVCYLVFMLSETCQGIHNPVKVRDILHQENNEAEFVYFITPNPLNIHGFTRIPKQREDGWMEIQVWKFNSTHEFKDDSLSMNIKFTSHEGIMSSLIVFNGLHPEDEIALDEAASDARSNGSEGEDVNMDNEEMKERNRVSMHREKFVPLGGDGGRRGNVYLQVDGAMNSLLPFRNSIHFRAKGEGVMDKGMGLLDLLYSGDKALLLLGGRGGSGNASFKSGTNKVPRIAENVFLIKRGVKEGDTIIIGEVRTISRQEVKTRYFLWVMRKLPGPMVIRLPFSKILGILLRRTLLMRSLCTIIIWIEVRPDVPLKWISKKPMIWLIGIFLRRSFEDLAFMIGWLAGLWSALLLVLFRLVLMSLIILRDCKELVEKVQSRVQDWKNKSLSVAGRLQLVQSVIGSMHIYWASVFILPSRVLLDIEQIMRGFLWCQGSMRKGKAKVAWDIVCLPKDEGGLGLRRLDLFNKALMVSQICKILSRKETLWVQWIHAYKLKRRSFWDIPLRGNMSWGWRKILQLRPLTQEYIRYNLGDGSVASLWFDCWSSRSSLSDVISTRDIFRAGFDLLAKVRHVVVNGSWNWPLYLLDKYLFLCSMASPNLVEGSHDQLVWHNGQRVQVWNHLKSFAGLSSSRPDFNHILSILLGRPYVLKFCGVWTAGLVIGAPFSPKSHWKVYDLVLQHILLPIAKRKSSRSVIAKLVVAASAYFVWQERNNRLFKNSNRSVKQLIECVMSSVRLKLLSCRFKKSNEGVWDKQMVGLPKKDHLIRARGICRQRGQHDQIPGEVQKPGQRLHQLFYKPSIMKQKQESRCPEQNCGNQLCALIQTGLGRSTQRKIHTRKEGGKKAPYQGPTIRIIGGGSLQAVIPYAVVKVCRTTPSRSSHGDTPFSLTNETKAVIPAEIGMPTYRTAVVDVVHNNEELRLNLDLLEERSERAAIREAKAKLKMTKYYNARVRGVTFRPGNFVYRSNDASHAVDGGKLGPKWEGPYKVTKALGDGAYKLRSMDGTVLPRT</sequence>
<comment type="caution">
    <text evidence="9">The sequence shown here is derived from an EMBL/GenBank/DDBJ whole genome shotgun (WGS) entry which is preliminary data.</text>
</comment>
<dbReference type="GO" id="GO:0004674">
    <property type="term" value="F:protein serine/threonine kinase activity"/>
    <property type="evidence" value="ECO:0007669"/>
    <property type="project" value="UniProtKB-KW"/>
</dbReference>
<dbReference type="SUPFAM" id="SSF82051">
    <property type="entry name" value="Obg GTP-binding protein N-terminal domain"/>
    <property type="match status" value="1"/>
</dbReference>
<dbReference type="GO" id="GO:0005524">
    <property type="term" value="F:ATP binding"/>
    <property type="evidence" value="ECO:0007669"/>
    <property type="project" value="UniProtKB-KW"/>
</dbReference>
<dbReference type="InterPro" id="IPR001245">
    <property type="entry name" value="Ser-Thr/Tyr_kinase_cat_dom"/>
</dbReference>
<dbReference type="GO" id="GO:0009506">
    <property type="term" value="C:plasmodesma"/>
    <property type="evidence" value="ECO:0007669"/>
    <property type="project" value="TreeGrafter"/>
</dbReference>
<keyword evidence="6" id="KW-0175">Coiled coil</keyword>
<keyword evidence="3" id="KW-0547">Nucleotide-binding</keyword>
<keyword evidence="7" id="KW-1133">Transmembrane helix</keyword>
<dbReference type="Gene3D" id="1.10.510.10">
    <property type="entry name" value="Transferase(Phosphotransferase) domain 1"/>
    <property type="match status" value="1"/>
</dbReference>
<dbReference type="InterPro" id="IPR025886">
    <property type="entry name" value="PP2-like"/>
</dbReference>
<name>A0A6L2NX10_TANCI</name>
<dbReference type="InterPro" id="IPR036726">
    <property type="entry name" value="GTP1_OBG_dom_sf"/>
</dbReference>
<dbReference type="Gene3D" id="3.30.200.20">
    <property type="entry name" value="Phosphorylase Kinase, domain 1"/>
    <property type="match status" value="1"/>
</dbReference>
<dbReference type="FunFam" id="3.30.200.20:FF:000039">
    <property type="entry name" value="receptor-like protein kinase FERONIA"/>
    <property type="match status" value="1"/>
</dbReference>
<keyword evidence="1" id="KW-0723">Serine/threonine-protein kinase</keyword>
<dbReference type="GO" id="GO:0005886">
    <property type="term" value="C:plasma membrane"/>
    <property type="evidence" value="ECO:0007669"/>
    <property type="project" value="TreeGrafter"/>
</dbReference>
<reference evidence="9" key="1">
    <citation type="journal article" date="2019" name="Sci. Rep.">
        <title>Draft genome of Tanacetum cinerariifolium, the natural source of mosquito coil.</title>
        <authorList>
            <person name="Yamashiro T."/>
            <person name="Shiraishi A."/>
            <person name="Satake H."/>
            <person name="Nakayama K."/>
        </authorList>
    </citation>
    <scope>NUCLEOTIDE SEQUENCE</scope>
</reference>
<dbReference type="Pfam" id="PF14299">
    <property type="entry name" value="PP2"/>
    <property type="match status" value="2"/>
</dbReference>
<keyword evidence="2" id="KW-0808">Transferase</keyword>
<accession>A0A6L2NX10</accession>
<evidence type="ECO:0000256" key="3">
    <source>
        <dbReference type="ARBA" id="ARBA00022741"/>
    </source>
</evidence>
<dbReference type="SUPFAM" id="SSF56112">
    <property type="entry name" value="Protein kinase-like (PK-like)"/>
    <property type="match status" value="1"/>
</dbReference>
<dbReference type="PANTHER" id="PTHR27003">
    <property type="entry name" value="OS07G0166700 PROTEIN"/>
    <property type="match status" value="1"/>
</dbReference>